<keyword evidence="1 2" id="KW-0238">DNA-binding</keyword>
<dbReference type="GO" id="GO:0003677">
    <property type="term" value="F:DNA binding"/>
    <property type="evidence" value="ECO:0007669"/>
    <property type="project" value="UniProtKB-UniRule"/>
</dbReference>
<dbReference type="InterPro" id="IPR039532">
    <property type="entry name" value="TetR_C_Firmicutes"/>
</dbReference>
<accession>A0A7I8DB93</accession>
<dbReference type="PANTHER" id="PTHR43479:SF7">
    <property type="entry name" value="TETR-FAMILY TRANSCRIPTIONAL REGULATOR"/>
    <property type="match status" value="1"/>
</dbReference>
<dbReference type="Pfam" id="PF00440">
    <property type="entry name" value="TetR_N"/>
    <property type="match status" value="1"/>
</dbReference>
<dbReference type="SUPFAM" id="SSF46689">
    <property type="entry name" value="Homeodomain-like"/>
    <property type="match status" value="1"/>
</dbReference>
<feature type="DNA-binding region" description="H-T-H motif" evidence="2">
    <location>
        <begin position="46"/>
        <end position="65"/>
    </location>
</feature>
<dbReference type="EMBL" id="AP023366">
    <property type="protein sequence ID" value="BCJ87277.1"/>
    <property type="molecule type" value="Genomic_DNA"/>
</dbReference>
<evidence type="ECO:0000256" key="2">
    <source>
        <dbReference type="PROSITE-ProRule" id="PRU00335"/>
    </source>
</evidence>
<dbReference type="PROSITE" id="PS50977">
    <property type="entry name" value="HTH_TETR_2"/>
    <property type="match status" value="1"/>
</dbReference>
<dbReference type="InterPro" id="IPR001647">
    <property type="entry name" value="HTH_TetR"/>
</dbReference>
<dbReference type="InterPro" id="IPR050624">
    <property type="entry name" value="HTH-type_Tx_Regulator"/>
</dbReference>
<protein>
    <submittedName>
        <fullName evidence="4">TetR family transcriptional regulator</fullName>
    </submittedName>
</protein>
<organism evidence="4 5">
    <name type="scientific">Effusibacillus dendaii</name>
    <dbReference type="NCBI Taxonomy" id="2743772"/>
    <lineage>
        <taxon>Bacteria</taxon>
        <taxon>Bacillati</taxon>
        <taxon>Bacillota</taxon>
        <taxon>Bacilli</taxon>
        <taxon>Bacillales</taxon>
        <taxon>Alicyclobacillaceae</taxon>
        <taxon>Effusibacillus</taxon>
    </lineage>
</organism>
<gene>
    <name evidence="4" type="ORF">skT53_22620</name>
</gene>
<dbReference type="Proteomes" id="UP000593802">
    <property type="component" value="Chromosome"/>
</dbReference>
<dbReference type="Gene3D" id="1.10.357.10">
    <property type="entry name" value="Tetracycline Repressor, domain 2"/>
    <property type="match status" value="1"/>
</dbReference>
<dbReference type="KEGG" id="eff:skT53_22620"/>
<proteinExistence type="predicted"/>
<sequence length="196" mass="22834">MKLLIIYRKIGEIQMSKVDRRIAKSQEAIKNAVTELMSEKNFDDITIQDIADRANVNRGTIYLHYTDKYDLLDKMIEEHINNLRELCRSASEMTFQEGNYVWFEYFERHYLFFSTMLASKGAPSFRSRFLDLVIEEYKAEVDITKGKNGGFHEDVILQFFGSAIVGVVEWWFKNGMPLPARVIAEQTGALLDRNLE</sequence>
<dbReference type="AlphaFoldDB" id="A0A7I8DB93"/>
<reference evidence="4 5" key="1">
    <citation type="submission" date="2020-08" db="EMBL/GenBank/DDBJ databases">
        <title>Complete Genome Sequence of Effusibacillus dendaii Strain skT53, Isolated from Farmland soil.</title>
        <authorList>
            <person name="Konishi T."/>
            <person name="Kawasaki H."/>
        </authorList>
    </citation>
    <scope>NUCLEOTIDE SEQUENCE [LARGE SCALE GENOMIC DNA]</scope>
    <source>
        <strain evidence="5">skT53</strain>
    </source>
</reference>
<evidence type="ECO:0000313" key="5">
    <source>
        <dbReference type="Proteomes" id="UP000593802"/>
    </source>
</evidence>
<evidence type="ECO:0000259" key="3">
    <source>
        <dbReference type="PROSITE" id="PS50977"/>
    </source>
</evidence>
<dbReference type="InterPro" id="IPR009057">
    <property type="entry name" value="Homeodomain-like_sf"/>
</dbReference>
<keyword evidence="5" id="KW-1185">Reference proteome</keyword>
<dbReference type="PRINTS" id="PR00455">
    <property type="entry name" value="HTHTETR"/>
</dbReference>
<dbReference type="Pfam" id="PF14278">
    <property type="entry name" value="TetR_C_8"/>
    <property type="match status" value="1"/>
</dbReference>
<evidence type="ECO:0000313" key="4">
    <source>
        <dbReference type="EMBL" id="BCJ87277.1"/>
    </source>
</evidence>
<dbReference type="PANTHER" id="PTHR43479">
    <property type="entry name" value="ACREF/ENVCD OPERON REPRESSOR-RELATED"/>
    <property type="match status" value="1"/>
</dbReference>
<name>A0A7I8DB93_9BACL</name>
<evidence type="ECO:0000256" key="1">
    <source>
        <dbReference type="ARBA" id="ARBA00023125"/>
    </source>
</evidence>
<feature type="domain" description="HTH tetR-type" evidence="3">
    <location>
        <begin position="23"/>
        <end position="83"/>
    </location>
</feature>